<keyword evidence="4" id="KW-0276">Fatty acid metabolism</keyword>
<keyword evidence="3" id="KW-0444">Lipid biosynthesis</keyword>
<evidence type="ECO:0000256" key="5">
    <source>
        <dbReference type="ARBA" id="ARBA00023098"/>
    </source>
</evidence>
<comment type="similarity">
    <text evidence="8">Belongs to the thiolase-like superfamily. Beta-ketoacyl-ACP synthases family.</text>
</comment>
<dbReference type="InterPro" id="IPR052568">
    <property type="entry name" value="PKS-FAS_Synthase"/>
</dbReference>
<evidence type="ECO:0000256" key="2">
    <source>
        <dbReference type="ARBA" id="ARBA00006714"/>
    </source>
</evidence>
<feature type="region of interest" description="Disordered" evidence="9">
    <location>
        <begin position="1189"/>
        <end position="1251"/>
    </location>
</feature>
<dbReference type="InterPro" id="IPR016035">
    <property type="entry name" value="Acyl_Trfase/lysoPLipase"/>
</dbReference>
<dbReference type="SUPFAM" id="SSF52151">
    <property type="entry name" value="FabD/lysophospholipase-like"/>
    <property type="match status" value="1"/>
</dbReference>
<evidence type="ECO:0000256" key="6">
    <source>
        <dbReference type="ARBA" id="ARBA00023160"/>
    </source>
</evidence>
<accession>A0A7T4PLU6</accession>
<evidence type="ECO:0000313" key="11">
    <source>
        <dbReference type="EMBL" id="QQC92399.1"/>
    </source>
</evidence>
<feature type="region of interest" description="Disordered" evidence="9">
    <location>
        <begin position="427"/>
        <end position="453"/>
    </location>
</feature>
<protein>
    <submittedName>
        <fullName evidence="11">Beta keto-acyl synthase</fullName>
    </submittedName>
</protein>
<dbReference type="GO" id="GO:0006633">
    <property type="term" value="P:fatty acid biosynthetic process"/>
    <property type="evidence" value="ECO:0007669"/>
    <property type="project" value="UniProtKB-UniPathway"/>
</dbReference>
<dbReference type="InterPro" id="IPR020841">
    <property type="entry name" value="PKS_Beta-ketoAc_synthase_dom"/>
</dbReference>
<comment type="similarity">
    <text evidence="2">Belongs to the thioester dehydratase family. FabA subfamily.</text>
</comment>
<feature type="region of interest" description="Disordered" evidence="9">
    <location>
        <begin position="2146"/>
        <end position="2165"/>
    </location>
</feature>
<dbReference type="InterPro" id="IPR014031">
    <property type="entry name" value="Ketoacyl_synth_C"/>
</dbReference>
<dbReference type="GO" id="GO:0005737">
    <property type="term" value="C:cytoplasm"/>
    <property type="evidence" value="ECO:0007669"/>
    <property type="project" value="InterPro"/>
</dbReference>
<dbReference type="InterPro" id="IPR016039">
    <property type="entry name" value="Thiolase-like"/>
</dbReference>
<proteinExistence type="inferred from homology"/>
<dbReference type="CDD" id="cd00833">
    <property type="entry name" value="PKS"/>
    <property type="match status" value="1"/>
</dbReference>
<evidence type="ECO:0000256" key="9">
    <source>
        <dbReference type="SAM" id="MobiDB-lite"/>
    </source>
</evidence>
<keyword evidence="8" id="KW-0808">Transferase</keyword>
<dbReference type="PANTHER" id="PTHR43074:SF1">
    <property type="entry name" value="BETA-KETOACYL SYNTHASE FAMILY PROTEIN-RELATED"/>
    <property type="match status" value="1"/>
</dbReference>
<sequence>MPYPPIAIVGRGCVIPGALDPEELWRLVAERRNALSSVPSGRWGVPPAHVLGTPGTVVADRVWNDIGGYVHGFTGRFDPEGFAVPAEELMALDSGYLWVLHTAREALREAGLEQPPPRTGLVLGTLAFPSAAMADYAAGVWRDLPADRRPAARNRFCAGLPAHLTARALGLEAGAFALDAACASFLYALKLACDRLHDATADVMVAGAVNATDDLYIHQGFSALGALSRTGRSRPFHRDADGLVPGEGAVSVTLMRLEDAVREKRPVLGVVRGIGLSNDGRGRGPLVPDSPGQARAMWSAYAHAGLVPDSVSLLECHATGTSVGDATEVRSACEVFTAARGLACGSAKANFGHLITAAAGVGVLKVIGAMEHGVKPATPGCDTPLEALVSSPLRILHEAEAWEGSRRAAVSAFGFGGNNAHVIIDPHIGGPDDLNRAHTRDSPRRSGSRLRRPPEVAVVALGARVAGGRSRDDFAIALLEGEPRPHACETVTVAVDELHIPPSDLQAALPQQLLMLETMREAAEGVALPRARTLVMTGAECPPDVARFHARWRAPLAHRDEFAPPMEAAAVLGAMANMTANRVNAHLNLTSAGFAVHASQASGTTALEVAARAIRAGEADAALVGAVDLSHDAVHLTALAEAGCPQEAPGDAAVAVVLKRLDLARQDGDTVMAVVDEADGSLAAASLVVGDDGPGGAECARFDPSGVFGTAHAAVGMVAVAAAVLALYHRVRPRVGARARPWLHPDAAEVRVRVLEAAPARIRLRAADTRGVLTCPAPRPHVYSGQDRAAVLRALEAGRSSNEGPARLVLVSAHEIPSREERAAAHIWLTGEGPRPAGAVFRAAPLGGRTAFVFGGAAAAYPGLGSELALALPALVDRLRERSEPLLDLVGPLYESNRAHLPPLTRLWGSSYLSQLHAILTREVLGIQPRATVGYSSGESNALIALGAWSRLGQFVTQTHASPLFNGRLTEPFHTVNEYWRRQGLPPGQWAGYLVYADPTAVEAALADEPQADLMAVNAPRCCTIGGAPGACERVLNWLAPATWIPLRYPLVAHVPAVRDVRDAWHALHDRPTASQPGTRFYGCATPEPYTAESQKVAAALTRQSSTTLDFPATVLRAWEDGVRVFIEHGPRGTCTEWITAILGEREHLAIALDSPDRHNLDHLMSGLAELTAVGVHVDHDALFRLLPEPPRTASGEGPRELRIPAHLAPPGRLNTKDRTMQPPPSESVPLPTPTPAPIANGNPPVPTLSSASDVHSAAVSVLLAHHHLLATSHNDHVTRQRTLHDRVLLAQQRSTELLRQAGHAITTAPNPPTAPPHSEGPQRRPNTHSTSCGTGPALFDRAQLERLAEGPVSVLFGPRFAAQDHYHRQTRMPQPPLLLVDRVLSIAAEPASMGTGIIRTQTDIRTESWYLDPAGRMPAGVMIEAGQADLLLISWLGIDLITRGQRVYRLLGCELTYHQGLPLPDDTLTFEITIDGHAEQGDTRLFFFHYDCWDRSGALRLSVREGQAGFFTDDQLAGTRGVLWSPDEMEPSDAPHVPPTMSCTRDGFTTAQVRAFSQGRPADCFGPGWEATRAHVRAPRVADGRMLFVDEVTHFDPQGGPLGRGYTRATLAFRPDHWFFEGHFKNDPCMPGTLMYEGCLQVLAIHLAALGHTMHRDGWRFEPATDTSMTMRCRGQATPASKQLEYEVFVRSVSGGPVPDITADLLCSVDGVNAFHARNVTLRLVPDWPLTHWRTLGPHRGQPTGQPMALCDLGGLKGHLESTEVAELDGVQLGLPALLACAWGRPSEAFGPSREPLDHHRTTARLPGPPYLFISRITHIDGALGVMRKGTRVIAEYDIPRHAWYFTENDSPVMPFCVLLEAALQPCGWTAFYVGEVPHTGSDPLFRNLDGTMTVLGEVTPDVRTLRTETELLDVSQAGGTIIERFQVRCFADERPLLTLETVFGFFPPEAFIERTGLPLTPREQPRIPSRPTRDVDLTARPARYFAGALRLPGPMLMMMHEVTGVWPTAGRAGLGMLRADKRIDPSDWFFRAHFFQDPVQPGSLGLEAMLQLLRFYVIDQGLAADIESPRFAATTTGHEVTWTFRGQVLPTDGRETIEMEITAIDSDELGFYATADAWLSIDGRRIYRAQNIGVRVLDQCQSAPGTLRSIPEPLSSPPPPHHS</sequence>
<evidence type="ECO:0000256" key="8">
    <source>
        <dbReference type="RuleBase" id="RU003694"/>
    </source>
</evidence>
<keyword evidence="7" id="KW-0456">Lyase</keyword>
<dbReference type="EMBL" id="CP065959">
    <property type="protein sequence ID" value="QQC92399.1"/>
    <property type="molecule type" value="Genomic_DNA"/>
</dbReference>
<feature type="compositionally biased region" description="Pro residues" evidence="9">
    <location>
        <begin position="2156"/>
        <end position="2165"/>
    </location>
</feature>
<dbReference type="PROSITE" id="PS52004">
    <property type="entry name" value="KS3_2"/>
    <property type="match status" value="1"/>
</dbReference>
<dbReference type="RefSeq" id="WP_198504157.1">
    <property type="nucleotide sequence ID" value="NZ_CP065959.1"/>
</dbReference>
<dbReference type="Pfam" id="PF07977">
    <property type="entry name" value="FabA"/>
    <property type="match status" value="3"/>
</dbReference>
<dbReference type="SMART" id="SM00827">
    <property type="entry name" value="PKS_AT"/>
    <property type="match status" value="1"/>
</dbReference>
<dbReference type="InterPro" id="IPR014043">
    <property type="entry name" value="Acyl_transferase_dom"/>
</dbReference>
<dbReference type="CDD" id="cd01287">
    <property type="entry name" value="FabA"/>
    <property type="match status" value="2"/>
</dbReference>
<dbReference type="SMART" id="SM00825">
    <property type="entry name" value="PKS_KS"/>
    <property type="match status" value="1"/>
</dbReference>
<dbReference type="InterPro" id="IPR001227">
    <property type="entry name" value="Ac_transferase_dom_sf"/>
</dbReference>
<dbReference type="InterPro" id="IPR014030">
    <property type="entry name" value="Ketoacyl_synth_N"/>
</dbReference>
<evidence type="ECO:0000259" key="10">
    <source>
        <dbReference type="PROSITE" id="PS52004"/>
    </source>
</evidence>
<evidence type="ECO:0000256" key="1">
    <source>
        <dbReference type="ARBA" id="ARBA00005194"/>
    </source>
</evidence>
<evidence type="ECO:0000256" key="4">
    <source>
        <dbReference type="ARBA" id="ARBA00022832"/>
    </source>
</evidence>
<reference evidence="11 12" key="1">
    <citation type="submission" date="2020-12" db="EMBL/GenBank/DDBJ databases">
        <title>Identification and biosynthesis of polyene macrolides produced by Streptomyces alfalfae Men-myco-93-63.</title>
        <authorList>
            <person name="Liu D."/>
            <person name="Li Y."/>
            <person name="Liu L."/>
            <person name="Han X."/>
            <person name="Shen F."/>
        </authorList>
    </citation>
    <scope>NUCLEOTIDE SEQUENCE [LARGE SCALE GENOMIC DNA]</scope>
    <source>
        <strain evidence="11 12">Men-myco-93-63</strain>
    </source>
</reference>
<name>A0A7T4PLU6_9ACTN</name>
<dbReference type="Gene3D" id="3.40.366.10">
    <property type="entry name" value="Malonyl-Coenzyme A Acyl Carrier Protein, domain 2"/>
    <property type="match status" value="1"/>
</dbReference>
<dbReference type="GO" id="GO:0019171">
    <property type="term" value="F:(3R)-hydroxyacyl-[acyl-carrier-protein] dehydratase activity"/>
    <property type="evidence" value="ECO:0007669"/>
    <property type="project" value="InterPro"/>
</dbReference>
<dbReference type="Gene3D" id="3.30.70.3290">
    <property type="match status" value="1"/>
</dbReference>
<dbReference type="InterPro" id="IPR013114">
    <property type="entry name" value="FabA_FabZ"/>
</dbReference>
<dbReference type="Pfam" id="PF02801">
    <property type="entry name" value="Ketoacyl-synt_C"/>
    <property type="match status" value="1"/>
</dbReference>
<dbReference type="InterPro" id="IPR029069">
    <property type="entry name" value="HotDog_dom_sf"/>
</dbReference>
<dbReference type="Gene3D" id="3.40.47.10">
    <property type="match status" value="2"/>
</dbReference>
<keyword evidence="6" id="KW-0275">Fatty acid biosynthesis</keyword>
<keyword evidence="5" id="KW-0443">Lipid metabolism</keyword>
<dbReference type="SUPFAM" id="SSF54637">
    <property type="entry name" value="Thioesterase/thiol ester dehydrase-isomerase"/>
    <property type="match status" value="4"/>
</dbReference>
<dbReference type="GO" id="GO:0016747">
    <property type="term" value="F:acyltransferase activity, transferring groups other than amino-acyl groups"/>
    <property type="evidence" value="ECO:0007669"/>
    <property type="project" value="UniProtKB-ARBA"/>
</dbReference>
<dbReference type="Pfam" id="PF00109">
    <property type="entry name" value="ketoacyl-synt"/>
    <property type="match status" value="2"/>
</dbReference>
<dbReference type="PANTHER" id="PTHR43074">
    <property type="entry name" value="OMEGA-3 POLYUNSATURATED FATTY ACID SYNTHASE PFAB-RELATED"/>
    <property type="match status" value="1"/>
</dbReference>
<dbReference type="Gene3D" id="3.10.129.10">
    <property type="entry name" value="Hotdog Thioesterase"/>
    <property type="match status" value="4"/>
</dbReference>
<feature type="compositionally biased region" description="Pro residues" evidence="9">
    <location>
        <begin position="1222"/>
        <end position="1237"/>
    </location>
</feature>
<feature type="region of interest" description="Disordered" evidence="9">
    <location>
        <begin position="1306"/>
        <end position="1336"/>
    </location>
</feature>
<dbReference type="UniPathway" id="UPA00094"/>
<comment type="pathway">
    <text evidence="1">Lipid metabolism; fatty acid biosynthesis.</text>
</comment>
<feature type="domain" description="Ketosynthase family 3 (KS3)" evidence="10">
    <location>
        <begin position="3"/>
        <end position="426"/>
    </location>
</feature>
<feature type="compositionally biased region" description="Basic and acidic residues" evidence="9">
    <location>
        <begin position="433"/>
        <end position="444"/>
    </location>
</feature>
<organism evidence="11 12">
    <name type="scientific">Streptomyces alfalfae</name>
    <dbReference type="NCBI Taxonomy" id="1642299"/>
    <lineage>
        <taxon>Bacteria</taxon>
        <taxon>Bacillati</taxon>
        <taxon>Actinomycetota</taxon>
        <taxon>Actinomycetes</taxon>
        <taxon>Kitasatosporales</taxon>
        <taxon>Streptomycetaceae</taxon>
        <taxon>Streptomyces</taxon>
    </lineage>
</organism>
<dbReference type="Proteomes" id="UP000596130">
    <property type="component" value="Chromosome"/>
</dbReference>
<evidence type="ECO:0000256" key="7">
    <source>
        <dbReference type="ARBA" id="ARBA00023239"/>
    </source>
</evidence>
<dbReference type="InterPro" id="IPR010083">
    <property type="entry name" value="FabA"/>
</dbReference>
<dbReference type="Gene3D" id="3.30.70.250">
    <property type="entry name" value="Malonyl-CoA ACP transacylase, ACP-binding"/>
    <property type="match status" value="1"/>
</dbReference>
<dbReference type="SUPFAM" id="SSF53901">
    <property type="entry name" value="Thiolase-like"/>
    <property type="match status" value="3"/>
</dbReference>
<gene>
    <name evidence="11" type="ORF">I8755_31405</name>
</gene>
<evidence type="ECO:0000313" key="12">
    <source>
        <dbReference type="Proteomes" id="UP000596130"/>
    </source>
</evidence>
<evidence type="ECO:0000256" key="3">
    <source>
        <dbReference type="ARBA" id="ARBA00022516"/>
    </source>
</evidence>